<evidence type="ECO:0000259" key="3">
    <source>
        <dbReference type="Pfam" id="PF00849"/>
    </source>
</evidence>
<comment type="similarity">
    <text evidence="1">Belongs to the pseudouridine synthase RluA family.</text>
</comment>
<feature type="domain" description="Pseudouridine synthase RsuA/RluA-like" evidence="3">
    <location>
        <begin position="21"/>
        <end position="172"/>
    </location>
</feature>
<dbReference type="GO" id="GO:0140098">
    <property type="term" value="F:catalytic activity, acting on RNA"/>
    <property type="evidence" value="ECO:0007669"/>
    <property type="project" value="UniProtKB-ARBA"/>
</dbReference>
<evidence type="ECO:0000313" key="5">
    <source>
        <dbReference type="Proteomes" id="UP000230052"/>
    </source>
</evidence>
<evidence type="ECO:0000256" key="2">
    <source>
        <dbReference type="ARBA" id="ARBA00023235"/>
    </source>
</evidence>
<dbReference type="InterPro" id="IPR050188">
    <property type="entry name" value="RluA_PseudoU_synthase"/>
</dbReference>
<organism evidence="4 5">
    <name type="scientific">Candidatus Aquitaenariimonas noxiae</name>
    <dbReference type="NCBI Taxonomy" id="1974741"/>
    <lineage>
        <taxon>Bacteria</taxon>
        <taxon>Pseudomonadati</taxon>
        <taxon>Candidatus Omnitrophota</taxon>
        <taxon>Candidatus Aquitaenariimonas</taxon>
    </lineage>
</organism>
<dbReference type="InterPro" id="IPR020103">
    <property type="entry name" value="PsdUridine_synth_cat_dom_sf"/>
</dbReference>
<name>A0A2J0KUD0_9BACT</name>
<dbReference type="Pfam" id="PF00849">
    <property type="entry name" value="PseudoU_synth_2"/>
    <property type="match status" value="1"/>
</dbReference>
<gene>
    <name evidence="4" type="ORF">COS99_05880</name>
</gene>
<dbReference type="GO" id="GO:0003723">
    <property type="term" value="F:RNA binding"/>
    <property type="evidence" value="ECO:0007669"/>
    <property type="project" value="InterPro"/>
</dbReference>
<dbReference type="PANTHER" id="PTHR21600:SF44">
    <property type="entry name" value="RIBOSOMAL LARGE SUBUNIT PSEUDOURIDINE SYNTHASE D"/>
    <property type="match status" value="1"/>
</dbReference>
<dbReference type="GO" id="GO:0000455">
    <property type="term" value="P:enzyme-directed rRNA pseudouridine synthesis"/>
    <property type="evidence" value="ECO:0007669"/>
    <property type="project" value="TreeGrafter"/>
</dbReference>
<dbReference type="SUPFAM" id="SSF55120">
    <property type="entry name" value="Pseudouridine synthase"/>
    <property type="match status" value="1"/>
</dbReference>
<evidence type="ECO:0000313" key="4">
    <source>
        <dbReference type="EMBL" id="PIU41389.1"/>
    </source>
</evidence>
<sequence length="227" mass="25922">MKKLPKKRWLGGIEIIYEDKDILVVDKPPGLLTMGTGRLAVKTAYYILTDYVRKGYSKSRNRVYIVHRLDRGTSGILIFAKSEKAKLSLQAQWGSTEKKYLAVVHGQFNDKAGTITSYLAENKAYVVYSTKDAKEGKLSHTAYKVIKETKRFSLLEINLITGRKNQIRVHLADRGHPVVGDEKYGKKDNIYKRLALHAKSVSFNHPYSGRRLTFETKFPGYFGYLLK</sequence>
<dbReference type="Proteomes" id="UP000230052">
    <property type="component" value="Unassembled WGS sequence"/>
</dbReference>
<comment type="caution">
    <text evidence="4">The sequence shown here is derived from an EMBL/GenBank/DDBJ whole genome shotgun (WGS) entry which is preliminary data.</text>
</comment>
<dbReference type="InterPro" id="IPR006224">
    <property type="entry name" value="PsdUridine_synth_RluA-like_CS"/>
</dbReference>
<accession>A0A2J0KUD0</accession>
<dbReference type="PROSITE" id="PS01129">
    <property type="entry name" value="PSI_RLU"/>
    <property type="match status" value="1"/>
</dbReference>
<reference evidence="4 5" key="1">
    <citation type="submission" date="2017-09" db="EMBL/GenBank/DDBJ databases">
        <title>Depth-based differentiation of microbial function through sediment-hosted aquifers and enrichment of novel symbionts in the deep terrestrial subsurface.</title>
        <authorList>
            <person name="Probst A.J."/>
            <person name="Ladd B."/>
            <person name="Jarett J.K."/>
            <person name="Geller-Mcgrath D.E."/>
            <person name="Sieber C.M."/>
            <person name="Emerson J.B."/>
            <person name="Anantharaman K."/>
            <person name="Thomas B.C."/>
            <person name="Malmstrom R."/>
            <person name="Stieglmeier M."/>
            <person name="Klingl A."/>
            <person name="Woyke T."/>
            <person name="Ryan C.M."/>
            <person name="Banfield J.F."/>
        </authorList>
    </citation>
    <scope>NUCLEOTIDE SEQUENCE [LARGE SCALE GENOMIC DNA]</scope>
    <source>
        <strain evidence="4">CG07_land_8_20_14_0_80_42_15</strain>
    </source>
</reference>
<dbReference type="InterPro" id="IPR006145">
    <property type="entry name" value="PsdUridine_synth_RsuA/RluA"/>
</dbReference>
<dbReference type="PANTHER" id="PTHR21600">
    <property type="entry name" value="MITOCHONDRIAL RNA PSEUDOURIDINE SYNTHASE"/>
    <property type="match status" value="1"/>
</dbReference>
<evidence type="ECO:0000256" key="1">
    <source>
        <dbReference type="ARBA" id="ARBA00010876"/>
    </source>
</evidence>
<dbReference type="EMBL" id="PEWV01000060">
    <property type="protein sequence ID" value="PIU41389.1"/>
    <property type="molecule type" value="Genomic_DNA"/>
</dbReference>
<keyword evidence="2" id="KW-0413">Isomerase</keyword>
<dbReference type="Gene3D" id="3.30.2350.10">
    <property type="entry name" value="Pseudouridine synthase"/>
    <property type="match status" value="1"/>
</dbReference>
<dbReference type="CDD" id="cd02869">
    <property type="entry name" value="PseudoU_synth_RluA_like"/>
    <property type="match status" value="1"/>
</dbReference>
<proteinExistence type="inferred from homology"/>
<dbReference type="AlphaFoldDB" id="A0A2J0KUD0"/>
<protein>
    <submittedName>
        <fullName evidence="4">RNA pseudouridine synthase</fullName>
    </submittedName>
</protein>
<dbReference type="GO" id="GO:0009982">
    <property type="term" value="F:pseudouridine synthase activity"/>
    <property type="evidence" value="ECO:0007669"/>
    <property type="project" value="InterPro"/>
</dbReference>